<dbReference type="Gene3D" id="3.30.300.30">
    <property type="match status" value="1"/>
</dbReference>
<dbReference type="Proteomes" id="UP000186666">
    <property type="component" value="Unassembled WGS sequence"/>
</dbReference>
<dbReference type="EMBL" id="FTNK01000002">
    <property type="protein sequence ID" value="SIQ49768.1"/>
    <property type="molecule type" value="Genomic_DNA"/>
</dbReference>
<dbReference type="InterPro" id="IPR050237">
    <property type="entry name" value="ATP-dep_AMP-bd_enzyme"/>
</dbReference>
<gene>
    <name evidence="3" type="ORF">SAMN05421578_102259</name>
</gene>
<evidence type="ECO:0000313" key="4">
    <source>
        <dbReference type="Proteomes" id="UP000186666"/>
    </source>
</evidence>
<dbReference type="InterPro" id="IPR000873">
    <property type="entry name" value="AMP-dep_synth/lig_dom"/>
</dbReference>
<dbReference type="PANTHER" id="PTHR43767">
    <property type="entry name" value="LONG-CHAIN-FATTY-ACID--COA LIGASE"/>
    <property type="match status" value="1"/>
</dbReference>
<dbReference type="InterPro" id="IPR042099">
    <property type="entry name" value="ANL_N_sf"/>
</dbReference>
<reference evidence="3 4" key="1">
    <citation type="submission" date="2017-01" db="EMBL/GenBank/DDBJ databases">
        <authorList>
            <person name="Varghese N."/>
            <person name="Submissions S."/>
        </authorList>
    </citation>
    <scope>NUCLEOTIDE SEQUENCE [LARGE SCALE GENOMIC DNA]</scope>
    <source>
        <strain evidence="3 4">ATCC 23464</strain>
    </source>
</reference>
<dbReference type="PANTHER" id="PTHR43767:SF1">
    <property type="entry name" value="NONRIBOSOMAL PEPTIDE SYNTHASE PES1 (EUROFUNG)-RELATED"/>
    <property type="match status" value="1"/>
</dbReference>
<proteinExistence type="predicted"/>
<dbReference type="InterPro" id="IPR020845">
    <property type="entry name" value="AMP-binding_CS"/>
</dbReference>
<dbReference type="InterPro" id="IPR045851">
    <property type="entry name" value="AMP-bd_C_sf"/>
</dbReference>
<name>A0ABY1JNI4_9BACL</name>
<sequence length="516" mass="57674">MLLSKILPDIARMYPTNNAMKYKNESLTYDQLLHRVSCVARGFHDLCIKPGERIALLGNPSPNLAIAEYAAVAMGAIPVTIFPGLAPIEIKQILQDSSPVGVVYDLDQLYLYEIISSLSIKYLISCKSDRNLPHSIEDFITNYPSMTEWYEADPEDIALLIYTGGTTGRSKGVMHSHRSIRSWAFMNPQMGVGHNPTKKSLVFNQAHLTGQYILWASINEGGCLIYPDSYPLQADEVVDIIEREQIKYLGTVGLLLRDIVNMDNIKSRDLISIEGISCGGAPISENTLHKARDLFPKAQITEVYSQTESGQFISFVSINQCFNEGTLHRLRSVGNQDNLALWGQQPFLVRIIDHTCTDVEVGEIGEVICQGAQMMLGYWNNVEETNKALRNGWLHTGDLGRFDQDGYLYLVDRKKDMIIVDGSNVYCIEVEEVLSKHPAILEIAVIGTRLSNDGEEVTAVVTLQPDTDLTLEELKQFCLNQIALYKIPTRLEVVNAIPRTSVGKVNKAVIRKKYNS</sequence>
<feature type="domain" description="AMP-binding enzyme C-terminal" evidence="2">
    <location>
        <begin position="429"/>
        <end position="504"/>
    </location>
</feature>
<dbReference type="SUPFAM" id="SSF56801">
    <property type="entry name" value="Acetyl-CoA synthetase-like"/>
    <property type="match status" value="1"/>
</dbReference>
<dbReference type="Pfam" id="PF13193">
    <property type="entry name" value="AMP-binding_C"/>
    <property type="match status" value="1"/>
</dbReference>
<organism evidence="3 4">
    <name type="scientific">Paenibacillus macquariensis</name>
    <dbReference type="NCBI Taxonomy" id="948756"/>
    <lineage>
        <taxon>Bacteria</taxon>
        <taxon>Bacillati</taxon>
        <taxon>Bacillota</taxon>
        <taxon>Bacilli</taxon>
        <taxon>Bacillales</taxon>
        <taxon>Paenibacillaceae</taxon>
        <taxon>Paenibacillus</taxon>
    </lineage>
</organism>
<comment type="caution">
    <text evidence="3">The sequence shown here is derived from an EMBL/GenBank/DDBJ whole genome shotgun (WGS) entry which is preliminary data.</text>
</comment>
<keyword evidence="4" id="KW-1185">Reference proteome</keyword>
<dbReference type="InterPro" id="IPR025110">
    <property type="entry name" value="AMP-bd_C"/>
</dbReference>
<evidence type="ECO:0000259" key="1">
    <source>
        <dbReference type="Pfam" id="PF00501"/>
    </source>
</evidence>
<protein>
    <submittedName>
        <fullName evidence="3">Fatty-acyl-CoA synthase</fullName>
    </submittedName>
</protein>
<evidence type="ECO:0000313" key="3">
    <source>
        <dbReference type="EMBL" id="SIQ49768.1"/>
    </source>
</evidence>
<dbReference type="PROSITE" id="PS00455">
    <property type="entry name" value="AMP_BINDING"/>
    <property type="match status" value="1"/>
</dbReference>
<accession>A0ABY1JNI4</accession>
<feature type="domain" description="AMP-dependent synthetase/ligase" evidence="1">
    <location>
        <begin position="11"/>
        <end position="379"/>
    </location>
</feature>
<dbReference type="Gene3D" id="3.40.50.12780">
    <property type="entry name" value="N-terminal domain of ligase-like"/>
    <property type="match status" value="1"/>
</dbReference>
<dbReference type="RefSeq" id="WP_068581019.1">
    <property type="nucleotide sequence ID" value="NZ_FTNK01000002.1"/>
</dbReference>
<evidence type="ECO:0000259" key="2">
    <source>
        <dbReference type="Pfam" id="PF13193"/>
    </source>
</evidence>
<dbReference type="Pfam" id="PF00501">
    <property type="entry name" value="AMP-binding"/>
    <property type="match status" value="1"/>
</dbReference>